<keyword evidence="1" id="KW-0472">Membrane</keyword>
<proteinExistence type="predicted"/>
<evidence type="ECO:0000256" key="1">
    <source>
        <dbReference type="SAM" id="Phobius"/>
    </source>
</evidence>
<feature type="transmembrane region" description="Helical" evidence="1">
    <location>
        <begin position="74"/>
        <end position="96"/>
    </location>
</feature>
<feature type="non-terminal residue" evidence="2">
    <location>
        <position position="172"/>
    </location>
</feature>
<feature type="non-terminal residue" evidence="2">
    <location>
        <position position="1"/>
    </location>
</feature>
<keyword evidence="1" id="KW-1133">Transmembrane helix</keyword>
<dbReference type="AlphaFoldDB" id="A0AAD7Z640"/>
<reference evidence="2" key="1">
    <citation type="journal article" date="2023" name="IScience">
        <title>Live-bearing cockroach genome reveals convergent evolutionary mechanisms linked to viviparity in insects and beyond.</title>
        <authorList>
            <person name="Fouks B."/>
            <person name="Harrison M.C."/>
            <person name="Mikhailova A.A."/>
            <person name="Marchal E."/>
            <person name="English S."/>
            <person name="Carruthers M."/>
            <person name="Jennings E.C."/>
            <person name="Chiamaka E.L."/>
            <person name="Frigard R.A."/>
            <person name="Pippel M."/>
            <person name="Attardo G.M."/>
            <person name="Benoit J.B."/>
            <person name="Bornberg-Bauer E."/>
            <person name="Tobe S.S."/>
        </authorList>
    </citation>
    <scope>NUCLEOTIDE SEQUENCE</scope>
    <source>
        <strain evidence="2">Stay&amp;Tobe</strain>
    </source>
</reference>
<evidence type="ECO:0000313" key="3">
    <source>
        <dbReference type="Proteomes" id="UP001233999"/>
    </source>
</evidence>
<dbReference type="Proteomes" id="UP001233999">
    <property type="component" value="Unassembled WGS sequence"/>
</dbReference>
<comment type="caution">
    <text evidence="2">The sequence shown here is derived from an EMBL/GenBank/DDBJ whole genome shotgun (WGS) entry which is preliminary data.</text>
</comment>
<name>A0AAD7Z640_DIPPU</name>
<keyword evidence="1" id="KW-0812">Transmembrane</keyword>
<accession>A0AAD7Z640</accession>
<keyword evidence="3" id="KW-1185">Reference proteome</keyword>
<dbReference type="EMBL" id="JASPKZ010010254">
    <property type="protein sequence ID" value="KAJ9574880.1"/>
    <property type="molecule type" value="Genomic_DNA"/>
</dbReference>
<sequence>DFANTSRPILFSSSHGQIASQISFKGSHIVTEVFVLVTFHFKSHFSSIKFTLHNFLRNLKFSNSFGIVVNVSDIYFFFLSSTDVMSFLGSFLLLLLNEEENRHNTGQREATDDGDIALKLQSRRIKNMMSGCLLEHHKIGREAKLLKQMNTTVFEIAISWKHESYEVTLYTT</sequence>
<organism evidence="2 3">
    <name type="scientific">Diploptera punctata</name>
    <name type="common">Pacific beetle cockroach</name>
    <dbReference type="NCBI Taxonomy" id="6984"/>
    <lineage>
        <taxon>Eukaryota</taxon>
        <taxon>Metazoa</taxon>
        <taxon>Ecdysozoa</taxon>
        <taxon>Arthropoda</taxon>
        <taxon>Hexapoda</taxon>
        <taxon>Insecta</taxon>
        <taxon>Pterygota</taxon>
        <taxon>Neoptera</taxon>
        <taxon>Polyneoptera</taxon>
        <taxon>Dictyoptera</taxon>
        <taxon>Blattodea</taxon>
        <taxon>Blaberoidea</taxon>
        <taxon>Blaberidae</taxon>
        <taxon>Diplopterinae</taxon>
        <taxon>Diploptera</taxon>
    </lineage>
</organism>
<protein>
    <submittedName>
        <fullName evidence="2">Uncharacterized protein</fullName>
    </submittedName>
</protein>
<evidence type="ECO:0000313" key="2">
    <source>
        <dbReference type="EMBL" id="KAJ9574880.1"/>
    </source>
</evidence>
<reference evidence="2" key="2">
    <citation type="submission" date="2023-05" db="EMBL/GenBank/DDBJ databases">
        <authorList>
            <person name="Fouks B."/>
        </authorList>
    </citation>
    <scope>NUCLEOTIDE SEQUENCE</scope>
    <source>
        <strain evidence="2">Stay&amp;Tobe</strain>
        <tissue evidence="2">Testes</tissue>
    </source>
</reference>
<gene>
    <name evidence="2" type="ORF">L9F63_007943</name>
</gene>